<dbReference type="OrthoDB" id="9793856at2"/>
<proteinExistence type="predicted"/>
<dbReference type="AlphaFoldDB" id="A0A4Q2L4Z7"/>
<organism evidence="1 2">
    <name type="scientific">Agromyces albus</name>
    <dbReference type="NCBI Taxonomy" id="205332"/>
    <lineage>
        <taxon>Bacteria</taxon>
        <taxon>Bacillati</taxon>
        <taxon>Actinomycetota</taxon>
        <taxon>Actinomycetes</taxon>
        <taxon>Micrococcales</taxon>
        <taxon>Microbacteriaceae</taxon>
        <taxon>Agromyces</taxon>
    </lineage>
</organism>
<dbReference type="Gene3D" id="2.70.98.70">
    <property type="match status" value="1"/>
</dbReference>
<dbReference type="Gene3D" id="1.50.10.100">
    <property type="entry name" value="Chondroitin AC/alginate lyase"/>
    <property type="match status" value="1"/>
</dbReference>
<dbReference type="InterPro" id="IPR008929">
    <property type="entry name" value="Chondroitin_lyas"/>
</dbReference>
<name>A0A4Q2L4Z7_9MICO</name>
<reference evidence="1 2" key="1">
    <citation type="submission" date="2019-01" db="EMBL/GenBank/DDBJ databases">
        <title>Agromyces.</title>
        <authorList>
            <person name="Li J."/>
        </authorList>
    </citation>
    <scope>NUCLEOTIDE SEQUENCE [LARGE SCALE GENOMIC DNA]</scope>
    <source>
        <strain evidence="1 2">DSM 15934</strain>
    </source>
</reference>
<evidence type="ECO:0000313" key="2">
    <source>
        <dbReference type="Proteomes" id="UP000293865"/>
    </source>
</evidence>
<accession>A0A4Q2L4Z7</accession>
<evidence type="ECO:0008006" key="3">
    <source>
        <dbReference type="Google" id="ProtNLM"/>
    </source>
</evidence>
<keyword evidence="2" id="KW-1185">Reference proteome</keyword>
<comment type="caution">
    <text evidence="1">The sequence shown here is derived from an EMBL/GenBank/DDBJ whole genome shotgun (WGS) entry which is preliminary data.</text>
</comment>
<dbReference type="SUPFAM" id="SSF48230">
    <property type="entry name" value="Chondroitin AC/alginate lyase"/>
    <property type="match status" value="1"/>
</dbReference>
<protein>
    <recommendedName>
        <fullName evidence="3">Heparinase</fullName>
    </recommendedName>
</protein>
<dbReference type="Proteomes" id="UP000293865">
    <property type="component" value="Unassembled WGS sequence"/>
</dbReference>
<dbReference type="EMBL" id="SDPN01000004">
    <property type="protein sequence ID" value="RXZ72577.1"/>
    <property type="molecule type" value="Genomic_DNA"/>
</dbReference>
<gene>
    <name evidence="1" type="ORF">ESP51_03715</name>
</gene>
<evidence type="ECO:0000313" key="1">
    <source>
        <dbReference type="EMBL" id="RXZ72577.1"/>
    </source>
</evidence>
<sequence length="632" mass="68680">MITEAAVTVRDETVPTTVAEPGALVRAWAAIGAEELRPPLASGRSAWASADPALLDALTTTALAELDAPWPRPLFSQYTAYPLRGDRVAYETPVFAHGDRLTRAVALAAATGEERWLSEAADGLWMLCEQSTWCWPAHDDAFARFGTVTPSRSSPYLDLGAGESVATIGWAVAAIGPALDERFPGLTARLREEAELRVFRPFLDRDDWHWLGLDGRLHNWNPWILGNVIVAAAALAEPAEARLLIDRAVAGIDRYLAAMPADGAIDEGYEYWWNGAARALEALDVLDRIGGAPLDLAGMPGLAALLRFPQRMQLSAEWYVNIADAQARADDERPWHVLHRWARRLELPDVAAYAASHRRPGEPVVSTGMSTGRILTALLDEDWRAATPSPPPLPASVELPSVQLALARETSGSDRGLAVTLKGGHNGENHNHNDVGSVIVALDGVPAVIDVGRPTYDARTFGPDRYDIWSMRSEWHSTASPRGLLQGVGAEFAARAFTGGDDGNVAAWQVEIGGAYGLDADESWQRRVSLDRSARRVTVDDSWALDDSAGTTITYIVWGELSDEGDGRLVVHRPVEGVRDVVLRHDGERHTIEARQLDDPVMTRSWGSQVARLVLYPAPDASGIRFTAEAAR</sequence>